<accession>A0A679JI53</accession>
<dbReference type="AlphaFoldDB" id="A0A679JI53"/>
<organism evidence="1">
    <name type="scientific">Variovorax paradoxus</name>
    <dbReference type="NCBI Taxonomy" id="34073"/>
    <lineage>
        <taxon>Bacteria</taxon>
        <taxon>Pseudomonadati</taxon>
        <taxon>Pseudomonadota</taxon>
        <taxon>Betaproteobacteria</taxon>
        <taxon>Burkholderiales</taxon>
        <taxon>Comamonadaceae</taxon>
        <taxon>Variovorax</taxon>
    </lineage>
</organism>
<evidence type="ECO:0000313" key="1">
    <source>
        <dbReference type="EMBL" id="CAA2105950.1"/>
    </source>
</evidence>
<name>A0A679JI53_VARPD</name>
<reference evidence="1" key="1">
    <citation type="submission" date="2019-12" db="EMBL/GenBank/DDBJ databases">
        <authorList>
            <person name="Cremers G."/>
        </authorList>
    </citation>
    <scope>NUCLEOTIDE SEQUENCE</scope>
    <source>
        <strain evidence="1">Vvax</strain>
    </source>
</reference>
<sequence>MQEIRLAWQPSVSHQTDVVQFSNEWVPASSETVATMEIVLRAANDIYGAGTHWIEIRAAYPHSERAVSSKYPSK</sequence>
<dbReference type="EMBL" id="LR743507">
    <property type="protein sequence ID" value="CAA2105950.1"/>
    <property type="molecule type" value="Genomic_DNA"/>
</dbReference>
<protein>
    <submittedName>
        <fullName evidence="1">Uncharacterized protein</fullName>
    </submittedName>
</protein>
<proteinExistence type="predicted"/>
<gene>
    <name evidence="1" type="ORF">VVAX_03507</name>
</gene>